<dbReference type="PROSITE" id="PS51755">
    <property type="entry name" value="OMPR_PHOB"/>
    <property type="match status" value="1"/>
</dbReference>
<dbReference type="SMART" id="SM00862">
    <property type="entry name" value="Trans_reg_C"/>
    <property type="match status" value="1"/>
</dbReference>
<evidence type="ECO:0000256" key="5">
    <source>
        <dbReference type="ARBA" id="ARBA00023163"/>
    </source>
</evidence>
<keyword evidence="3" id="KW-0805">Transcription regulation</keyword>
<dbReference type="SMART" id="SM01043">
    <property type="entry name" value="BTAD"/>
    <property type="match status" value="1"/>
</dbReference>
<dbReference type="InterPro" id="IPR016032">
    <property type="entry name" value="Sig_transdc_resp-reg_C-effctor"/>
</dbReference>
<evidence type="ECO:0000256" key="6">
    <source>
        <dbReference type="PROSITE-ProRule" id="PRU01091"/>
    </source>
</evidence>
<keyword evidence="2" id="KW-0902">Two-component regulatory system</keyword>
<dbReference type="Proteomes" id="UP001602322">
    <property type="component" value="Unassembled WGS sequence"/>
</dbReference>
<dbReference type="CDD" id="cd15831">
    <property type="entry name" value="BTAD"/>
    <property type="match status" value="1"/>
</dbReference>
<dbReference type="InterPro" id="IPR001867">
    <property type="entry name" value="OmpR/PhoB-type_DNA-bd"/>
</dbReference>
<evidence type="ECO:0000256" key="1">
    <source>
        <dbReference type="ARBA" id="ARBA00005820"/>
    </source>
</evidence>
<protein>
    <submittedName>
        <fullName evidence="8">BTAD domain-containing putative transcriptional regulator</fullName>
    </submittedName>
</protein>
<sequence length="271" mass="29574">MKIELLGSLAAEKCGKSFVPSAAKPRQVLALLAMRAGRLVPTATLMEELWGERPPRSASTTLQTYILQVRRHLSWAVSGFGLCPKDILVTAHGGYLLNARPGAVDAHRFMELVSAGDAALGARDDQAGSELLGHALRLWKGPALVDVKAGQVLEIEVMRLEEARLGVLEKRIGADLRLGRHNDIICELTTLAAQHPMHEGLHAQLMVAQYRAGRAWQALETYRRLRDTLDEGLGIAPSGLVKRLYHLVLTADPQLRGSQEQAHAGMERLVG</sequence>
<dbReference type="PANTHER" id="PTHR35807:SF1">
    <property type="entry name" value="TRANSCRIPTIONAL REGULATOR REDD"/>
    <property type="match status" value="1"/>
</dbReference>
<name>A0ABW6XBS7_9ACTN</name>
<proteinExistence type="inferred from homology"/>
<dbReference type="SUPFAM" id="SSF46894">
    <property type="entry name" value="C-terminal effector domain of the bipartite response regulators"/>
    <property type="match status" value="1"/>
</dbReference>
<dbReference type="EMBL" id="JBIBEG010000007">
    <property type="protein sequence ID" value="MFF5899182.1"/>
    <property type="molecule type" value="Genomic_DNA"/>
</dbReference>
<dbReference type="InterPro" id="IPR011990">
    <property type="entry name" value="TPR-like_helical_dom_sf"/>
</dbReference>
<dbReference type="Pfam" id="PF00486">
    <property type="entry name" value="Trans_reg_C"/>
    <property type="match status" value="1"/>
</dbReference>
<comment type="similarity">
    <text evidence="1">Belongs to the AfsR/DnrI/RedD regulatory family.</text>
</comment>
<keyword evidence="9" id="KW-1185">Reference proteome</keyword>
<accession>A0ABW6XBS7</accession>
<dbReference type="InterPro" id="IPR051677">
    <property type="entry name" value="AfsR-DnrI-RedD_regulator"/>
</dbReference>
<feature type="DNA-binding region" description="OmpR/PhoB-type" evidence="6">
    <location>
        <begin position="1"/>
        <end position="99"/>
    </location>
</feature>
<comment type="caution">
    <text evidence="8">The sequence shown here is derived from an EMBL/GenBank/DDBJ whole genome shotgun (WGS) entry which is preliminary data.</text>
</comment>
<feature type="domain" description="OmpR/PhoB-type" evidence="7">
    <location>
        <begin position="1"/>
        <end position="99"/>
    </location>
</feature>
<evidence type="ECO:0000313" key="9">
    <source>
        <dbReference type="Proteomes" id="UP001602322"/>
    </source>
</evidence>
<evidence type="ECO:0000256" key="4">
    <source>
        <dbReference type="ARBA" id="ARBA00023125"/>
    </source>
</evidence>
<reference evidence="8 9" key="1">
    <citation type="submission" date="2024-10" db="EMBL/GenBank/DDBJ databases">
        <title>The Natural Products Discovery Center: Release of the First 8490 Sequenced Strains for Exploring Actinobacteria Biosynthetic Diversity.</title>
        <authorList>
            <person name="Kalkreuter E."/>
            <person name="Kautsar S.A."/>
            <person name="Yang D."/>
            <person name="Bader C.D."/>
            <person name="Teijaro C.N."/>
            <person name="Fluegel L."/>
            <person name="Davis C.M."/>
            <person name="Simpson J.R."/>
            <person name="Lauterbach L."/>
            <person name="Steele A.D."/>
            <person name="Gui C."/>
            <person name="Meng S."/>
            <person name="Li G."/>
            <person name="Viehrig K."/>
            <person name="Ye F."/>
            <person name="Su P."/>
            <person name="Kiefer A.F."/>
            <person name="Nichols A."/>
            <person name="Cepeda A.J."/>
            <person name="Yan W."/>
            <person name="Fan B."/>
            <person name="Jiang Y."/>
            <person name="Adhikari A."/>
            <person name="Zheng C.-J."/>
            <person name="Schuster L."/>
            <person name="Cowan T.M."/>
            <person name="Smanski M.J."/>
            <person name="Chevrette M.G."/>
            <person name="De Carvalho L.P.S."/>
            <person name="Shen B."/>
        </authorList>
    </citation>
    <scope>NUCLEOTIDE SEQUENCE [LARGE SCALE GENOMIC DNA]</scope>
    <source>
        <strain evidence="8 9">NPDC012540</strain>
    </source>
</reference>
<evidence type="ECO:0000313" key="8">
    <source>
        <dbReference type="EMBL" id="MFF5899182.1"/>
    </source>
</evidence>
<evidence type="ECO:0000259" key="7">
    <source>
        <dbReference type="PROSITE" id="PS51755"/>
    </source>
</evidence>
<dbReference type="InterPro" id="IPR036388">
    <property type="entry name" value="WH-like_DNA-bd_sf"/>
</dbReference>
<keyword evidence="5" id="KW-0804">Transcription</keyword>
<dbReference type="RefSeq" id="WP_387905955.1">
    <property type="nucleotide sequence ID" value="NZ_JBIBEG010000007.1"/>
</dbReference>
<dbReference type="InterPro" id="IPR005158">
    <property type="entry name" value="BTAD"/>
</dbReference>
<keyword evidence="4 6" id="KW-0238">DNA-binding</keyword>
<organism evidence="8 9">
    <name type="scientific">Streptomyces argenteolus</name>
    <dbReference type="NCBI Taxonomy" id="67274"/>
    <lineage>
        <taxon>Bacteria</taxon>
        <taxon>Bacillati</taxon>
        <taxon>Actinomycetota</taxon>
        <taxon>Actinomycetes</taxon>
        <taxon>Kitasatosporales</taxon>
        <taxon>Streptomycetaceae</taxon>
        <taxon>Streptomyces</taxon>
    </lineage>
</organism>
<evidence type="ECO:0000256" key="2">
    <source>
        <dbReference type="ARBA" id="ARBA00023012"/>
    </source>
</evidence>
<gene>
    <name evidence="8" type="ORF">ACFY8O_25135</name>
</gene>
<dbReference type="Pfam" id="PF03704">
    <property type="entry name" value="BTAD"/>
    <property type="match status" value="1"/>
</dbReference>
<dbReference type="Gene3D" id="1.10.10.10">
    <property type="entry name" value="Winged helix-like DNA-binding domain superfamily/Winged helix DNA-binding domain"/>
    <property type="match status" value="1"/>
</dbReference>
<dbReference type="Gene3D" id="1.25.40.10">
    <property type="entry name" value="Tetratricopeptide repeat domain"/>
    <property type="match status" value="1"/>
</dbReference>
<dbReference type="PANTHER" id="PTHR35807">
    <property type="entry name" value="TRANSCRIPTIONAL REGULATOR REDD-RELATED"/>
    <property type="match status" value="1"/>
</dbReference>
<dbReference type="SUPFAM" id="SSF48452">
    <property type="entry name" value="TPR-like"/>
    <property type="match status" value="1"/>
</dbReference>
<evidence type="ECO:0000256" key="3">
    <source>
        <dbReference type="ARBA" id="ARBA00023015"/>
    </source>
</evidence>